<dbReference type="GO" id="GO:0016020">
    <property type="term" value="C:membrane"/>
    <property type="evidence" value="ECO:0007669"/>
    <property type="project" value="UniProtKB-SubCell"/>
</dbReference>
<organism evidence="11 12">
    <name type="scientific">Geobacter hydrogenophilus</name>
    <dbReference type="NCBI Taxonomy" id="40983"/>
    <lineage>
        <taxon>Bacteria</taxon>
        <taxon>Pseudomonadati</taxon>
        <taxon>Thermodesulfobacteriota</taxon>
        <taxon>Desulfuromonadia</taxon>
        <taxon>Geobacterales</taxon>
        <taxon>Geobacteraceae</taxon>
        <taxon>Geobacter</taxon>
    </lineage>
</organism>
<comment type="subcellular location">
    <subcellularLocation>
        <location evidence="2">Membrane</location>
    </subcellularLocation>
</comment>
<evidence type="ECO:0000256" key="8">
    <source>
        <dbReference type="SAM" id="Phobius"/>
    </source>
</evidence>
<dbReference type="Pfam" id="PF02518">
    <property type="entry name" value="HATPase_c"/>
    <property type="match status" value="1"/>
</dbReference>
<dbReference type="Pfam" id="PF00512">
    <property type="entry name" value="HisKA"/>
    <property type="match status" value="1"/>
</dbReference>
<dbReference type="Proteomes" id="UP001144352">
    <property type="component" value="Unassembled WGS sequence"/>
</dbReference>
<dbReference type="RefSeq" id="WP_214187131.1">
    <property type="nucleotide sequence ID" value="NZ_BSDS01000001.1"/>
</dbReference>
<dbReference type="SUPFAM" id="SSF55874">
    <property type="entry name" value="ATPase domain of HSP90 chaperone/DNA topoisomerase II/histidine kinase"/>
    <property type="match status" value="1"/>
</dbReference>
<dbReference type="PANTHER" id="PTHR43065">
    <property type="entry name" value="SENSOR HISTIDINE KINASE"/>
    <property type="match status" value="1"/>
</dbReference>
<evidence type="ECO:0000256" key="3">
    <source>
        <dbReference type="ARBA" id="ARBA00012438"/>
    </source>
</evidence>
<dbReference type="Gene3D" id="1.10.287.130">
    <property type="match status" value="1"/>
</dbReference>
<feature type="domain" description="Histidine kinase" evidence="9">
    <location>
        <begin position="276"/>
        <end position="522"/>
    </location>
</feature>
<evidence type="ECO:0000259" key="9">
    <source>
        <dbReference type="PROSITE" id="PS50109"/>
    </source>
</evidence>
<dbReference type="AlphaFoldDB" id="A0A9W6FXX1"/>
<keyword evidence="4" id="KW-0597">Phosphoprotein</keyword>
<dbReference type="CDD" id="cd00082">
    <property type="entry name" value="HisKA"/>
    <property type="match status" value="1"/>
</dbReference>
<dbReference type="InterPro" id="IPR036097">
    <property type="entry name" value="HisK_dim/P_sf"/>
</dbReference>
<feature type="coiled-coil region" evidence="7">
    <location>
        <begin position="230"/>
        <end position="267"/>
    </location>
</feature>
<dbReference type="GO" id="GO:0000155">
    <property type="term" value="F:phosphorelay sensor kinase activity"/>
    <property type="evidence" value="ECO:0007669"/>
    <property type="project" value="InterPro"/>
</dbReference>
<evidence type="ECO:0000256" key="1">
    <source>
        <dbReference type="ARBA" id="ARBA00000085"/>
    </source>
</evidence>
<evidence type="ECO:0000256" key="4">
    <source>
        <dbReference type="ARBA" id="ARBA00022553"/>
    </source>
</evidence>
<accession>A0A9W6FXX1</accession>
<feature type="domain" description="HAMP" evidence="10">
    <location>
        <begin position="186"/>
        <end position="238"/>
    </location>
</feature>
<reference evidence="11" key="1">
    <citation type="submission" date="2022-12" db="EMBL/GenBank/DDBJ databases">
        <title>Reference genome sequencing for broad-spectrum identification of bacterial and archaeal isolates by mass spectrometry.</title>
        <authorList>
            <person name="Sekiguchi Y."/>
            <person name="Tourlousse D.M."/>
        </authorList>
    </citation>
    <scope>NUCLEOTIDE SEQUENCE</scope>
    <source>
        <strain evidence="11">H2</strain>
    </source>
</reference>
<dbReference type="PRINTS" id="PR00344">
    <property type="entry name" value="BCTRLSENSOR"/>
</dbReference>
<name>A0A9W6FXX1_9BACT</name>
<keyword evidence="5" id="KW-0808">Transferase</keyword>
<dbReference type="SUPFAM" id="SSF158472">
    <property type="entry name" value="HAMP domain-like"/>
    <property type="match status" value="1"/>
</dbReference>
<dbReference type="InterPro" id="IPR005467">
    <property type="entry name" value="His_kinase_dom"/>
</dbReference>
<dbReference type="SMART" id="SM00388">
    <property type="entry name" value="HisKA"/>
    <property type="match status" value="1"/>
</dbReference>
<dbReference type="EMBL" id="BSDS01000001">
    <property type="protein sequence ID" value="GLI37070.1"/>
    <property type="molecule type" value="Genomic_DNA"/>
</dbReference>
<evidence type="ECO:0000256" key="7">
    <source>
        <dbReference type="SAM" id="Coils"/>
    </source>
</evidence>
<comment type="catalytic activity">
    <reaction evidence="1">
        <text>ATP + protein L-histidine = ADP + protein N-phospho-L-histidine.</text>
        <dbReference type="EC" id="2.7.13.3"/>
    </reaction>
</comment>
<keyword evidence="6 11" id="KW-0418">Kinase</keyword>
<evidence type="ECO:0000256" key="2">
    <source>
        <dbReference type="ARBA" id="ARBA00004370"/>
    </source>
</evidence>
<keyword evidence="8" id="KW-1133">Transmembrane helix</keyword>
<comment type="caution">
    <text evidence="11">The sequence shown here is derived from an EMBL/GenBank/DDBJ whole genome shotgun (WGS) entry which is preliminary data.</text>
</comment>
<sequence>MKQFRFSFSFLILSSLSFILVLTWVLLSLISFKTAENDLLQQKSDKARLLLASFSALIPRDPAAVASSPAGTLAQRLAREGEFVGLTVTGRDGAVLYSLGTEVPGDGMLAATIASGAESAQFSGGRGTLRRYAPIVRDGRPVGAVRLELSLRGEQKLLAQSRHLFLAYCVLDFLLLLAVGSFLLSRFIVAPVRKLLATTERIGRGEVSHRAAVAGGHEIAELAESFNGMVDALRAKQEEADRYVRSLEQANRELQEAREEALRSEKLASVGLLAAGTAHEIGTPLTSIMGYAGLLMDEMADDPRKADYLRRIERDAERIDRIVRDLLNFARPVEGVTEAVDAAVLVASTLEMLELQGAFKGIAVTVGAAGELPPIVVDPFQLQQVLINLFINARDAMPDGGKLDVRTSAGRFTAPVQTTGSSLHVSGRRREDFDGVFHASFGAESEPVPCVRIEVADTGCGIAPEGLGRIFDPFFTTKEPGKGTGLGLAISARIVDSFGGRITVESSVGKGTTFVIWLPVAGNVPDKGMAQ</sequence>
<gene>
    <name evidence="11" type="ORF">GHYDROH2_05710</name>
</gene>
<keyword evidence="8" id="KW-0812">Transmembrane</keyword>
<dbReference type="Gene3D" id="6.10.340.10">
    <property type="match status" value="1"/>
</dbReference>
<protein>
    <recommendedName>
        <fullName evidence="3">histidine kinase</fullName>
        <ecNumber evidence="3">2.7.13.3</ecNumber>
    </recommendedName>
</protein>
<evidence type="ECO:0000256" key="5">
    <source>
        <dbReference type="ARBA" id="ARBA00022679"/>
    </source>
</evidence>
<evidence type="ECO:0000259" key="10">
    <source>
        <dbReference type="PROSITE" id="PS50885"/>
    </source>
</evidence>
<feature type="transmembrane region" description="Helical" evidence="8">
    <location>
        <begin position="165"/>
        <end position="189"/>
    </location>
</feature>
<evidence type="ECO:0000313" key="12">
    <source>
        <dbReference type="Proteomes" id="UP001144352"/>
    </source>
</evidence>
<dbReference type="InterPro" id="IPR004358">
    <property type="entry name" value="Sig_transdc_His_kin-like_C"/>
</dbReference>
<feature type="transmembrane region" description="Helical" evidence="8">
    <location>
        <begin position="6"/>
        <end position="27"/>
    </location>
</feature>
<proteinExistence type="predicted"/>
<keyword evidence="12" id="KW-1185">Reference proteome</keyword>
<dbReference type="PROSITE" id="PS50885">
    <property type="entry name" value="HAMP"/>
    <property type="match status" value="1"/>
</dbReference>
<dbReference type="PROSITE" id="PS50109">
    <property type="entry name" value="HIS_KIN"/>
    <property type="match status" value="1"/>
</dbReference>
<keyword evidence="7" id="KW-0175">Coiled coil</keyword>
<dbReference type="Gene3D" id="3.30.565.10">
    <property type="entry name" value="Histidine kinase-like ATPase, C-terminal domain"/>
    <property type="match status" value="1"/>
</dbReference>
<dbReference type="SMART" id="SM00387">
    <property type="entry name" value="HATPase_c"/>
    <property type="match status" value="1"/>
</dbReference>
<dbReference type="InterPro" id="IPR003660">
    <property type="entry name" value="HAMP_dom"/>
</dbReference>
<dbReference type="Pfam" id="PF00672">
    <property type="entry name" value="HAMP"/>
    <property type="match status" value="1"/>
</dbReference>
<dbReference type="PANTHER" id="PTHR43065:SF42">
    <property type="entry name" value="TWO-COMPONENT SENSOR PPRA"/>
    <property type="match status" value="1"/>
</dbReference>
<dbReference type="InterPro" id="IPR036890">
    <property type="entry name" value="HATPase_C_sf"/>
</dbReference>
<dbReference type="InterPro" id="IPR003661">
    <property type="entry name" value="HisK_dim/P_dom"/>
</dbReference>
<dbReference type="CDD" id="cd06225">
    <property type="entry name" value="HAMP"/>
    <property type="match status" value="1"/>
</dbReference>
<dbReference type="InterPro" id="IPR003594">
    <property type="entry name" value="HATPase_dom"/>
</dbReference>
<evidence type="ECO:0000313" key="11">
    <source>
        <dbReference type="EMBL" id="GLI37070.1"/>
    </source>
</evidence>
<dbReference type="SUPFAM" id="SSF47384">
    <property type="entry name" value="Homodimeric domain of signal transducing histidine kinase"/>
    <property type="match status" value="1"/>
</dbReference>
<dbReference type="SMART" id="SM00304">
    <property type="entry name" value="HAMP"/>
    <property type="match status" value="1"/>
</dbReference>
<keyword evidence="8" id="KW-0472">Membrane</keyword>
<dbReference type="EC" id="2.7.13.3" evidence="3"/>
<evidence type="ECO:0000256" key="6">
    <source>
        <dbReference type="ARBA" id="ARBA00022777"/>
    </source>
</evidence>